<dbReference type="Proteomes" id="UP001286313">
    <property type="component" value="Unassembled WGS sequence"/>
</dbReference>
<organism evidence="1 2">
    <name type="scientific">Petrolisthes cinctipes</name>
    <name type="common">Flat porcelain crab</name>
    <dbReference type="NCBI Taxonomy" id="88211"/>
    <lineage>
        <taxon>Eukaryota</taxon>
        <taxon>Metazoa</taxon>
        <taxon>Ecdysozoa</taxon>
        <taxon>Arthropoda</taxon>
        <taxon>Crustacea</taxon>
        <taxon>Multicrustacea</taxon>
        <taxon>Malacostraca</taxon>
        <taxon>Eumalacostraca</taxon>
        <taxon>Eucarida</taxon>
        <taxon>Decapoda</taxon>
        <taxon>Pleocyemata</taxon>
        <taxon>Anomura</taxon>
        <taxon>Galatheoidea</taxon>
        <taxon>Porcellanidae</taxon>
        <taxon>Petrolisthes</taxon>
    </lineage>
</organism>
<evidence type="ECO:0000313" key="2">
    <source>
        <dbReference type="Proteomes" id="UP001286313"/>
    </source>
</evidence>
<accession>A0AAE1FYH6</accession>
<evidence type="ECO:0000313" key="1">
    <source>
        <dbReference type="EMBL" id="KAK3882944.1"/>
    </source>
</evidence>
<comment type="caution">
    <text evidence="1">The sequence shown here is derived from an EMBL/GenBank/DDBJ whole genome shotgun (WGS) entry which is preliminary data.</text>
</comment>
<reference evidence="1" key="1">
    <citation type="submission" date="2023-10" db="EMBL/GenBank/DDBJ databases">
        <title>Genome assemblies of two species of porcelain crab, Petrolisthes cinctipes and Petrolisthes manimaculis (Anomura: Porcellanidae).</title>
        <authorList>
            <person name="Angst P."/>
        </authorList>
    </citation>
    <scope>NUCLEOTIDE SEQUENCE</scope>
    <source>
        <strain evidence="1">PB745_01</strain>
        <tissue evidence="1">Gill</tissue>
    </source>
</reference>
<dbReference type="EMBL" id="JAWQEG010001046">
    <property type="protein sequence ID" value="KAK3882944.1"/>
    <property type="molecule type" value="Genomic_DNA"/>
</dbReference>
<sequence>MEVEECQTEVEEGHYSGVEEYEMKVAYCNEVEVKEYEMVIEVEKCHIEGEECEMLRSRWIEVQECQAKVEEGHYSRVEGYNMEAVRLRNMRQCMVEV</sequence>
<gene>
    <name evidence="1" type="ORF">Pcinc_012711</name>
</gene>
<keyword evidence="2" id="KW-1185">Reference proteome</keyword>
<protein>
    <submittedName>
        <fullName evidence="1">Uncharacterized protein</fullName>
    </submittedName>
</protein>
<proteinExistence type="predicted"/>
<dbReference type="AlphaFoldDB" id="A0AAE1FYH6"/>
<name>A0AAE1FYH6_PETCI</name>